<dbReference type="GO" id="GO:0005829">
    <property type="term" value="C:cytosol"/>
    <property type="evidence" value="ECO:0007669"/>
    <property type="project" value="TreeGrafter"/>
</dbReference>
<dbReference type="Gene3D" id="3.30.230.10">
    <property type="match status" value="1"/>
</dbReference>
<organism evidence="15 16">
    <name type="scientific">Candidatus Kerfeldbacteria bacterium RIFOXYB2_FULL_38_14</name>
    <dbReference type="NCBI Taxonomy" id="1798547"/>
    <lineage>
        <taxon>Bacteria</taxon>
        <taxon>Candidatus Kerfeldiibacteriota</taxon>
    </lineage>
</organism>
<dbReference type="SUPFAM" id="SSF54211">
    <property type="entry name" value="Ribosomal protein S5 domain 2-like"/>
    <property type="match status" value="1"/>
</dbReference>
<evidence type="ECO:0000256" key="1">
    <source>
        <dbReference type="ARBA" id="ARBA00022723"/>
    </source>
</evidence>
<dbReference type="InterPro" id="IPR004504">
    <property type="entry name" value="DNA_repair_RadA"/>
</dbReference>
<evidence type="ECO:0000256" key="13">
    <source>
        <dbReference type="RuleBase" id="RU003555"/>
    </source>
</evidence>
<feature type="short sequence motif" description="RadA KNRFG motif" evidence="11">
    <location>
        <begin position="251"/>
        <end position="255"/>
    </location>
</feature>
<dbReference type="Pfam" id="PF13481">
    <property type="entry name" value="AAA_25"/>
    <property type="match status" value="1"/>
</dbReference>
<evidence type="ECO:0000313" key="15">
    <source>
        <dbReference type="EMBL" id="OGY86746.1"/>
    </source>
</evidence>
<comment type="function">
    <text evidence="11">Plays a role in repairing double-strand DNA breaks, probably involving stabilizing or processing branched DNA or blocked replication forks.</text>
</comment>
<evidence type="ECO:0000256" key="5">
    <source>
        <dbReference type="ARBA" id="ARBA00022801"/>
    </source>
</evidence>
<dbReference type="PROSITE" id="PS50162">
    <property type="entry name" value="RECA_2"/>
    <property type="match status" value="1"/>
</dbReference>
<dbReference type="GO" id="GO:0004176">
    <property type="term" value="F:ATP-dependent peptidase activity"/>
    <property type="evidence" value="ECO:0007669"/>
    <property type="project" value="InterPro"/>
</dbReference>
<dbReference type="InterPro" id="IPR008269">
    <property type="entry name" value="Lon_proteolytic"/>
</dbReference>
<keyword evidence="7 11" id="KW-0067">ATP-binding</keyword>
<dbReference type="HAMAP" id="MF_01498">
    <property type="entry name" value="RadA_bact"/>
    <property type="match status" value="1"/>
</dbReference>
<dbReference type="PANTHER" id="PTHR32472:SF10">
    <property type="entry name" value="DNA REPAIR PROTEIN RADA-LIKE PROTEIN"/>
    <property type="match status" value="1"/>
</dbReference>
<dbReference type="InterPro" id="IPR041166">
    <property type="entry name" value="Rubredoxin_2"/>
</dbReference>
<dbReference type="GO" id="GO:0003684">
    <property type="term" value="F:damaged DNA binding"/>
    <property type="evidence" value="ECO:0007669"/>
    <property type="project" value="InterPro"/>
</dbReference>
<dbReference type="SUPFAM" id="SSF52540">
    <property type="entry name" value="P-loop containing nucleoside triphosphate hydrolases"/>
    <property type="match status" value="1"/>
</dbReference>
<dbReference type="SMART" id="SM00382">
    <property type="entry name" value="AAA"/>
    <property type="match status" value="1"/>
</dbReference>
<feature type="binding site" evidence="11">
    <location>
        <begin position="97"/>
        <end position="104"/>
    </location>
    <ligand>
        <name>ATP</name>
        <dbReference type="ChEBI" id="CHEBI:30616"/>
    </ligand>
</feature>
<evidence type="ECO:0000256" key="2">
    <source>
        <dbReference type="ARBA" id="ARBA00022741"/>
    </source>
</evidence>
<keyword evidence="6 13" id="KW-0862">Zinc</keyword>
<keyword evidence="1 11" id="KW-0479">Metal-binding</keyword>
<proteinExistence type="inferred from homology"/>
<keyword evidence="2 11" id="KW-0547">Nucleotide-binding</keyword>
<dbReference type="GO" id="GO:0006508">
    <property type="term" value="P:proteolysis"/>
    <property type="evidence" value="ECO:0007669"/>
    <property type="project" value="InterPro"/>
</dbReference>
<dbReference type="GO" id="GO:0004252">
    <property type="term" value="F:serine-type endopeptidase activity"/>
    <property type="evidence" value="ECO:0007669"/>
    <property type="project" value="InterPro"/>
</dbReference>
<dbReference type="GO" id="GO:0008270">
    <property type="term" value="F:zinc ion binding"/>
    <property type="evidence" value="ECO:0007669"/>
    <property type="project" value="UniProtKB-KW"/>
</dbReference>
<evidence type="ECO:0000256" key="7">
    <source>
        <dbReference type="ARBA" id="ARBA00022840"/>
    </source>
</evidence>
<feature type="region of interest" description="Lon-protease-like" evidence="11">
    <location>
        <begin position="349"/>
        <end position="433"/>
    </location>
</feature>
<comment type="caution">
    <text evidence="15">The sequence shown here is derived from an EMBL/GenBank/DDBJ whole genome shotgun (WGS) entry which is preliminary data.</text>
</comment>
<evidence type="ECO:0000256" key="10">
    <source>
        <dbReference type="ARBA" id="ARBA00023204"/>
    </source>
</evidence>
<evidence type="ECO:0000259" key="14">
    <source>
        <dbReference type="PROSITE" id="PS50162"/>
    </source>
</evidence>
<dbReference type="Pfam" id="PF18073">
    <property type="entry name" value="Zn_ribbon_LapB"/>
    <property type="match status" value="1"/>
</dbReference>
<reference evidence="15 16" key="1">
    <citation type="journal article" date="2016" name="Nat. Commun.">
        <title>Thousands of microbial genomes shed light on interconnected biogeochemical processes in an aquifer system.</title>
        <authorList>
            <person name="Anantharaman K."/>
            <person name="Brown C.T."/>
            <person name="Hug L.A."/>
            <person name="Sharon I."/>
            <person name="Castelle C.J."/>
            <person name="Probst A.J."/>
            <person name="Thomas B.C."/>
            <person name="Singh A."/>
            <person name="Wilkins M.J."/>
            <person name="Karaoz U."/>
            <person name="Brodie E.L."/>
            <person name="Williams K.H."/>
            <person name="Hubbard S.S."/>
            <person name="Banfield J.F."/>
        </authorList>
    </citation>
    <scope>NUCLEOTIDE SEQUENCE [LARGE SCALE GENOMIC DNA]</scope>
</reference>
<feature type="domain" description="RecA family profile 1" evidence="14">
    <location>
        <begin position="68"/>
        <end position="214"/>
    </location>
</feature>
<keyword evidence="10 11" id="KW-0234">DNA repair</keyword>
<gene>
    <name evidence="11" type="primary">radA</name>
    <name evidence="15" type="ORF">A2319_00815</name>
</gene>
<comment type="similarity">
    <text evidence="11 13">Belongs to the RecA family. RadA subfamily.</text>
</comment>
<dbReference type="FunFam" id="3.40.50.300:FF:000050">
    <property type="entry name" value="DNA repair protein RadA"/>
    <property type="match status" value="1"/>
</dbReference>
<name>A0A1G2BDF2_9BACT</name>
<dbReference type="Gene3D" id="3.40.50.300">
    <property type="entry name" value="P-loop containing nucleotide triphosphate hydrolases"/>
    <property type="match status" value="1"/>
</dbReference>
<dbReference type="PRINTS" id="PR01874">
    <property type="entry name" value="DNAREPAIRADA"/>
</dbReference>
<dbReference type="GO" id="GO:0005524">
    <property type="term" value="F:ATP binding"/>
    <property type="evidence" value="ECO:0007669"/>
    <property type="project" value="UniProtKB-UniRule"/>
</dbReference>
<evidence type="ECO:0000256" key="3">
    <source>
        <dbReference type="ARBA" id="ARBA00022763"/>
    </source>
</evidence>
<keyword evidence="3 11" id="KW-0227">DNA damage</keyword>
<evidence type="ECO:0000256" key="6">
    <source>
        <dbReference type="ARBA" id="ARBA00022833"/>
    </source>
</evidence>
<dbReference type="Pfam" id="PF05362">
    <property type="entry name" value="Lon_C"/>
    <property type="match status" value="1"/>
</dbReference>
<accession>A0A1G2BDF2</accession>
<evidence type="ECO:0000256" key="11">
    <source>
        <dbReference type="HAMAP-Rule" id="MF_01498"/>
    </source>
</evidence>
<evidence type="ECO:0000256" key="4">
    <source>
        <dbReference type="ARBA" id="ARBA00022771"/>
    </source>
</evidence>
<sequence length="433" mass="47020">MLKNIFVCKNCDAQFPKWQGQCNQCGKWGTVSQETAEELTTPKKQHQEALDQVKAQKPARFSNIKLNQQERFPTSFPEFDRVLGGGLVPGSLVLLGGDPGIGKSTLVAQLAGALQKEVLYVSGEESASQIKMRLDRLKIAQAKLQFLGEEHTEVICKTILAVKPGVVIIDSIQTVASSAVPSEPGSVNQIKASTVRFLEIAKTTDIPIILIGHVTKEGELGGPKSLEHIVDTVLYLEGDRQHQFRLLRGVKNRFGATNEVGVFTMTATGLKEVSNPSAVFLSNRSEVSGSVITTVIEGSRIFLVEAQALVSKTSFGFPQRKCSGFDANRLNLLLAVLAKRAQVSLDQFDVYINVVGGVAFKDPALDVAVCLALISALQNKPLPKNTIAWGEVGLGGELREVAREADRQKEAKRFGLQNIISPKNTKSLTKTLF</sequence>
<keyword evidence="5" id="KW-0378">Hydrolase</keyword>
<evidence type="ECO:0000256" key="12">
    <source>
        <dbReference type="NCBIfam" id="TIGR00416"/>
    </source>
</evidence>
<dbReference type="Proteomes" id="UP000176420">
    <property type="component" value="Unassembled WGS sequence"/>
</dbReference>
<dbReference type="PANTHER" id="PTHR32472">
    <property type="entry name" value="DNA REPAIR PROTEIN RADA"/>
    <property type="match status" value="1"/>
</dbReference>
<dbReference type="NCBIfam" id="TIGR00416">
    <property type="entry name" value="sms"/>
    <property type="match status" value="1"/>
</dbReference>
<evidence type="ECO:0000313" key="16">
    <source>
        <dbReference type="Proteomes" id="UP000176420"/>
    </source>
</evidence>
<comment type="function">
    <text evidence="13">DNA-dependent ATPase involved in processing of recombination intermediates, plays a role in repairing DNA breaks. Stimulates the branch migration of RecA-mediated strand transfer reactions, allowing the 3' invading strand to extend heteroduplex DNA faster. Binds ssDNA in the presence of ADP but not other nucleotides, has ATPase activity that is stimulated by ssDNA and various branched DNA structures, but inhibited by SSB. Does not have RecA's homology-searching function.</text>
</comment>
<protein>
    <recommendedName>
        <fullName evidence="11 12">DNA repair protein RadA</fullName>
    </recommendedName>
</protein>
<keyword evidence="9 11" id="KW-0238">DNA-binding</keyword>
<dbReference type="InterPro" id="IPR027417">
    <property type="entry name" value="P-loop_NTPase"/>
</dbReference>
<dbReference type="AlphaFoldDB" id="A0A1G2BDF2"/>
<evidence type="ECO:0000256" key="8">
    <source>
        <dbReference type="ARBA" id="ARBA00023016"/>
    </source>
</evidence>
<dbReference type="CDD" id="cd01121">
    <property type="entry name" value="RadA_SMS_N"/>
    <property type="match status" value="1"/>
</dbReference>
<evidence type="ECO:0000256" key="9">
    <source>
        <dbReference type="ARBA" id="ARBA00023125"/>
    </source>
</evidence>
<dbReference type="GO" id="GO:0000725">
    <property type="term" value="P:recombinational repair"/>
    <property type="evidence" value="ECO:0007669"/>
    <property type="project" value="UniProtKB-UniRule"/>
</dbReference>
<dbReference type="InterPro" id="IPR014721">
    <property type="entry name" value="Ribsml_uS5_D2-typ_fold_subgr"/>
</dbReference>
<keyword evidence="4 13" id="KW-0863">Zinc-finger</keyword>
<keyword evidence="8 11" id="KW-0346">Stress response</keyword>
<dbReference type="InterPro" id="IPR020588">
    <property type="entry name" value="RecA_ATP-bd"/>
</dbReference>
<comment type="domain">
    <text evidence="11">The middle region has homology to RecA with ATPase motifs including the RadA KNRFG motif, while the C-terminus is homologous to Lon protease.</text>
</comment>
<dbReference type="EMBL" id="MHKI01000016">
    <property type="protein sequence ID" value="OGY86746.1"/>
    <property type="molecule type" value="Genomic_DNA"/>
</dbReference>
<dbReference type="InterPro" id="IPR003593">
    <property type="entry name" value="AAA+_ATPase"/>
</dbReference>
<dbReference type="GO" id="GO:0140664">
    <property type="term" value="F:ATP-dependent DNA damage sensor activity"/>
    <property type="evidence" value="ECO:0007669"/>
    <property type="project" value="InterPro"/>
</dbReference>
<dbReference type="InterPro" id="IPR020568">
    <property type="entry name" value="Ribosomal_Su5_D2-typ_SF"/>
</dbReference>